<keyword evidence="2" id="KW-1185">Reference proteome</keyword>
<dbReference type="Gene3D" id="1.10.10.10">
    <property type="entry name" value="Winged helix-like DNA-binding domain superfamily/Winged helix DNA-binding domain"/>
    <property type="match status" value="1"/>
</dbReference>
<accession>A0ABQ0RXE5</accession>
<protein>
    <submittedName>
        <fullName evidence="1">Uncharacterized protein</fullName>
    </submittedName>
</protein>
<organism evidence="1 2">
    <name type="scientific">Pseudonocardia saturnea</name>
    <dbReference type="NCBI Taxonomy" id="33909"/>
    <lineage>
        <taxon>Bacteria</taxon>
        <taxon>Bacillati</taxon>
        <taxon>Actinomycetota</taxon>
        <taxon>Actinomycetes</taxon>
        <taxon>Pseudonocardiales</taxon>
        <taxon>Pseudonocardiaceae</taxon>
        <taxon>Pseudonocardia</taxon>
    </lineage>
</organism>
<sequence>MTDTNGDRAKTVAKVWELSTKQGMSSRRIADELDISQATAVRMLREAEAAEGFIDLLDKAEARVAQALRLNEYMTWLRRRIEEGAKAEVVIPVAMQVENRWAKLHGLDAPSRVAVSDDRPEKGMDPAVLAAVREAQQRNVRERHELGAPASEGES</sequence>
<comment type="caution">
    <text evidence="1">The sequence shown here is derived from an EMBL/GenBank/DDBJ whole genome shotgun (WGS) entry which is preliminary data.</text>
</comment>
<dbReference type="InterPro" id="IPR036388">
    <property type="entry name" value="WH-like_DNA-bd_sf"/>
</dbReference>
<dbReference type="RefSeq" id="WP_125911388.1">
    <property type="nucleotide sequence ID" value="NZ_BJNH01000023.1"/>
</dbReference>
<proteinExistence type="predicted"/>
<dbReference type="Proteomes" id="UP000320693">
    <property type="component" value="Unassembled WGS sequence"/>
</dbReference>
<reference evidence="1 2" key="1">
    <citation type="submission" date="2019-06" db="EMBL/GenBank/DDBJ databases">
        <title>Whole genome shotgun sequence of Pseudonocardia saturnea NBRC 14499.</title>
        <authorList>
            <person name="Hosoyama A."/>
            <person name="Uohara A."/>
            <person name="Ohji S."/>
            <person name="Ichikawa N."/>
        </authorList>
    </citation>
    <scope>NUCLEOTIDE SEQUENCE [LARGE SCALE GENOMIC DNA]</scope>
    <source>
        <strain evidence="1 2">NBRC 14499</strain>
    </source>
</reference>
<dbReference type="EMBL" id="BJNH01000023">
    <property type="protein sequence ID" value="GEC25313.1"/>
    <property type="molecule type" value="Genomic_DNA"/>
</dbReference>
<evidence type="ECO:0000313" key="2">
    <source>
        <dbReference type="Proteomes" id="UP000320693"/>
    </source>
</evidence>
<gene>
    <name evidence="1" type="ORF">PSA01_23420</name>
</gene>
<evidence type="ECO:0000313" key="1">
    <source>
        <dbReference type="EMBL" id="GEC25313.1"/>
    </source>
</evidence>
<name>A0ABQ0RXE5_9PSEU</name>